<proteinExistence type="predicted"/>
<gene>
    <name evidence="2" type="ORF">T4B_1288</name>
    <name evidence="1" type="ORF">T4E_5564</name>
</gene>
<dbReference type="AlphaFoldDB" id="A0A0V0XZ89"/>
<organism evidence="1 4">
    <name type="scientific">Trichinella pseudospiralis</name>
    <name type="common">Parasitic roundworm</name>
    <dbReference type="NCBI Taxonomy" id="6337"/>
    <lineage>
        <taxon>Eukaryota</taxon>
        <taxon>Metazoa</taxon>
        <taxon>Ecdysozoa</taxon>
        <taxon>Nematoda</taxon>
        <taxon>Enoplea</taxon>
        <taxon>Dorylaimia</taxon>
        <taxon>Trichinellida</taxon>
        <taxon>Trichinellidae</taxon>
        <taxon>Trichinella</taxon>
    </lineage>
</organism>
<name>A0A0V0XZ89_TRIPS</name>
<reference evidence="3 4" key="1">
    <citation type="submission" date="2015-01" db="EMBL/GenBank/DDBJ databases">
        <title>Evolution of Trichinella species and genotypes.</title>
        <authorList>
            <person name="Korhonen P.K."/>
            <person name="Edoardo P."/>
            <person name="Giuseppe L.R."/>
            <person name="Gasser R.B."/>
        </authorList>
    </citation>
    <scope>NUCLEOTIDE SEQUENCE [LARGE SCALE GENOMIC DNA]</scope>
    <source>
        <strain evidence="1">ISS141</strain>
        <strain evidence="2">ISS588</strain>
    </source>
</reference>
<evidence type="ECO:0000313" key="1">
    <source>
        <dbReference type="EMBL" id="KRX93277.1"/>
    </source>
</evidence>
<dbReference type="EMBL" id="JYDU01000092">
    <property type="protein sequence ID" value="KRX93277.1"/>
    <property type="molecule type" value="Genomic_DNA"/>
</dbReference>
<evidence type="ECO:0000313" key="4">
    <source>
        <dbReference type="Proteomes" id="UP000054815"/>
    </source>
</evidence>
<accession>A0A0V0XZ89</accession>
<evidence type="ECO:0000313" key="2">
    <source>
        <dbReference type="EMBL" id="KRZ19710.1"/>
    </source>
</evidence>
<dbReference type="EMBL" id="JYDS01000269">
    <property type="protein sequence ID" value="KRZ19710.1"/>
    <property type="molecule type" value="Genomic_DNA"/>
</dbReference>
<evidence type="ECO:0000313" key="3">
    <source>
        <dbReference type="Proteomes" id="UP000054805"/>
    </source>
</evidence>
<protein>
    <submittedName>
        <fullName evidence="1">Uncharacterized protein</fullName>
    </submittedName>
</protein>
<keyword evidence="3" id="KW-1185">Reference proteome</keyword>
<comment type="caution">
    <text evidence="1">The sequence shown here is derived from an EMBL/GenBank/DDBJ whole genome shotgun (WGS) entry which is preliminary data.</text>
</comment>
<dbReference type="Proteomes" id="UP000054815">
    <property type="component" value="Unassembled WGS sequence"/>
</dbReference>
<sequence length="87" mass="9493">MSFATLIVCYLGRKVTSDCGDRIECCLLESASTVNAKIVVVVIGEFDINPCEAGKILRSMYGDDVVLNCDSKQLMKMLIDGASRLIE</sequence>
<dbReference type="Proteomes" id="UP000054805">
    <property type="component" value="Unassembled WGS sequence"/>
</dbReference>